<dbReference type="SMART" id="SM00635">
    <property type="entry name" value="BID_2"/>
    <property type="match status" value="10"/>
</dbReference>
<feature type="chain" id="PRO_5031357065" evidence="1">
    <location>
        <begin position="29"/>
        <end position="3034"/>
    </location>
</feature>
<evidence type="ECO:0000313" key="4">
    <source>
        <dbReference type="Proteomes" id="UP000541955"/>
    </source>
</evidence>
<dbReference type="InterPro" id="IPR008964">
    <property type="entry name" value="Invasin/intimin_cell_adhesion"/>
</dbReference>
<accession>A0A7X1CEP1</accession>
<dbReference type="RefSeq" id="WP_185428906.1">
    <property type="nucleotide sequence ID" value="NZ_JAARRW010000002.1"/>
</dbReference>
<feature type="domain" description="BIG2" evidence="2">
    <location>
        <begin position="1792"/>
        <end position="1867"/>
    </location>
</feature>
<feature type="domain" description="BIG2" evidence="2">
    <location>
        <begin position="1463"/>
        <end position="1537"/>
    </location>
</feature>
<evidence type="ECO:0000256" key="1">
    <source>
        <dbReference type="SAM" id="SignalP"/>
    </source>
</evidence>
<dbReference type="InterPro" id="IPR032179">
    <property type="entry name" value="Cry22Aa_Ig-like"/>
</dbReference>
<dbReference type="SUPFAM" id="SSF49373">
    <property type="entry name" value="Invasin/intimin cell-adhesion fragments"/>
    <property type="match status" value="10"/>
</dbReference>
<dbReference type="InterPro" id="IPR013783">
    <property type="entry name" value="Ig-like_fold"/>
</dbReference>
<dbReference type="Pfam" id="PF16403">
    <property type="entry name" value="Bact_surface_Ig-like"/>
    <property type="match status" value="7"/>
</dbReference>
<feature type="domain" description="BIG2" evidence="2">
    <location>
        <begin position="1307"/>
        <end position="1381"/>
    </location>
</feature>
<dbReference type="Pfam" id="PF17936">
    <property type="entry name" value="Big_6"/>
    <property type="match status" value="8"/>
</dbReference>
<organism evidence="3 4">
    <name type="scientific">Listeria booriae</name>
    <dbReference type="NCBI Taxonomy" id="1552123"/>
    <lineage>
        <taxon>Bacteria</taxon>
        <taxon>Bacillati</taxon>
        <taxon>Bacillota</taxon>
        <taxon>Bacilli</taxon>
        <taxon>Bacillales</taxon>
        <taxon>Listeriaceae</taxon>
        <taxon>Listeria</taxon>
    </lineage>
</organism>
<feature type="domain" description="BIG2" evidence="2">
    <location>
        <begin position="1145"/>
        <end position="1220"/>
    </location>
</feature>
<feature type="domain" description="BIG2" evidence="2">
    <location>
        <begin position="1955"/>
        <end position="2031"/>
    </location>
</feature>
<evidence type="ECO:0000313" key="3">
    <source>
        <dbReference type="EMBL" id="MBC1561554.1"/>
    </source>
</evidence>
<sequence length="3034" mass="317327">MYSKFGKITIIFAIVFSQLITGSMTAFGTENDALENNNGPESIENNSEVGAVAANSKVVGNKSKAEASELQESESVKKEPRLVATPRIKQPSDKIQVNSAVKQKNSHQVTFKGVTAPNMYVYYEIRVSYWNEYSEGTKADSNGNFSFTTTSIYATTGCLINVSAGVIPGGGYESNSKTCVNIGEEGNGTAPTITAPNLTLNVGDTFNPMQGVSAYDQEDGNITNKVSVTSNNVNTAVAGTYTVTYSVTDSSGMSATAIRTVTVKKAGTKPTITAPNLTLNVGDTFNSMQGVSAYDQEDGDITSKVIVTSNNVNTAVVGTYTVSYKVTDSSGMSATATRQVTVQNTGTAPTINAPNITLKVGDTFIPMQGVTAHDQEDGDITSKVTVTANNVNTAAIGTYSVTYSVTDSSGKTTTAIREVKVEARDAEGVPVINAPNLTLRMGDTFTPMQGVTATDPEDGNITDKVLVTFNNVNTALVGNYTVVYVVTDSSGKTATATRQVQVLSDSVIGTPPVITAPNIIIKLGSTFTPMQGVTAFDLEDGDITSKVMVTANNVNTSVAGKYSVTYTVTDKDKNTVFVTRDVTVQNTTGTGSFPIISAPTISSPIGMSFDPMKDVTAFDVEDGDLTSKITVVSNNVNINAVGGYQVVYAVVDSDNNRTTETRKVIVVQNTIPPTMPIITAPDVTLKVGDSFTPMQGVSALDPQNGNITSKVKIKFNNVDTSKVGNYAVIYTVTTTMNWTTEKTRRVYVIPNTGDIPVVDTNPIYDVTTEVKGKSTGEKVKAYVDGVEVGMAYVDSNGQFTMNILPQKADKSISFVTEFSNGSISGSYSTVVKKATIEITRARKVGIVGQKEQLTVTTNPPGLAVTWSSSNPAVAKVDSYGMVEYLAPGTAIITAKIISGTSASITVTVEKAQAPDVTTPIYDITGSASGTAPANGKVIALVGGKEIGTTTADGNGNFTVTFPKQPVGTVIEFVSETASGQKSEATKVTVKEATIKINEKDTTAFAGKTINLTTTTAPSDAKVTWSSSNTAIAAVSSTGVVTLKTAGTATITAKLENGKSASVKITVIGIPKVDTPIYDVTTEASGTASEGAVVAYVDGEEIGRTMAGSDGKFTITFPEQKAGTTIEFMAEDENGALSDPYNVEVKEASIVINETGKTGFVNDTQQLTATTTPAGQAVTWASSNTNVATVNAKTGLVTFKAVGTVAIKATLKNGKFAQTTITVTKKEIDPPVITTPIYDDTTEASGTATAPGKVIAKDSDGNVLGETTVNPDGSFTVTFPKQPAGTIIEFVAADDKDNESKPTEVKVQESTIKINEKLASAFVGKTANLTTTTTPKDAKVTWTSSSSTIATVSVAGVVTFKAEGTVTITAKLANGKSDTITINVKGSPKVTTPIYDITTAVSGTAPTPGTVVAYVAGNPVGITTVGADGKFNITIPVQKAGTVISFTAKDTEGNESNPTNVTVLASTIKINENISAGFVQDTQQLTATTTPAGQKVTWSTSNATVATVSSTGLVTYLKPGVVTITAAMDNGQKATVTITVTNEVLAVKPPVITTVPVYDVTTTIEGTAKTEGESKAIKVIAYAYGLQIGSADVQADGTFKMTVPAQLAGTMINFVAEDKRGNLSIPTNVIVAQSTVKINEQPTTGFVGETTQLTTTTTPVGQKVTWSTSNATVATVSSTGLVTYKGVGSVVIKATLANGSFAQVTITVTKKEIAAPVITTPIYDNTTTASGTAPTPGKVVAKDKDGKVLGEATVTPEGSFTINFPKQPGDSTIQFVAKDNDNNESKPTDVKVIVSTVVINEKVTTGKVGDTQQLTATTTPAGQKVTWSTSSASIGTIDATTGLVTYKKAGSVTFTAKLDNGESAKITITVTNVNIANPTITTNPIYDVSREVIGKATKPATQVVAYLNGFAIGTADVDSKGDFKMTIPGIMANQDVTFVAEDGKGNASSGVVVKIKAATVIINESRATIQAYVGDTKQLTVTTDPEGQPVVWESDDETIATVDKNGLVTFVGEGKVIITVTLENSHTATDSIVFNVKKKVIEKPTIDQTIYDNTTEVTGKAPAPGKVIAQDKDGNKLGEATVKPDGSFTITFPAQEAGKEIEFVAQDDKGNKSDPTTSPVLATAITINEKITTGFVGDTQSLTATTTPAGQKVTWSVSNTKVASVNATTGLVTYVGVGTVKVTAKLANGKSSSITITVTDKVIAKPTIEGPVYDTTTEISGKAPAPGKVIAYDEDGKKIGEAPVNEDGSFTVTFPEQEAGKTVNFVSEDPKGNKSEPTVEDVIASTIVINEKVAKGLVGDTQTLTATTKPAGQKVTWSSSDKTIATIDATTGVITYKGPGSVTMTASLANGTKATIKITVFDLPQPKLSDVKITDTTVTGTIDTSNFDVKQILILINGVNKTVVNVTSGKFSASIGVQPAGTIIEARYKDQTGEYLTAAKYVGKTTVQAPDSDKIKVNTVTNLQKVVTGKATVPNASVRLYVNDVQKRTGTTDANGNYSFNSGYLKVGDVVRVDLREKNVVTGSATTIVILDTEAMSLEGVTTFSRIVTGKGTENTQFRLSIDGVAKSVKTSDENGVYVFNVKNQPLGTKIKVEMKSAGTYSVFKETTVTEGIVDPNSLTLDTSEAGDRTVTGATEEADTQVRLSINGVTKSVQTSDATTGDFTFNTAVLKAGDVVKVDMKVNGIYAVSKTFTVEGDDGGSGGTDPAYEFTVNPLTAADKTVTGTTTTPKSQLRISLNGTTKSVKTSDAEGKYSYAIGTLKADDVVKVEIRINGVYTNAKEVTVTAAPDLSKELTVNPVAVSDKKVTGSTLNPKTTIRISVNKAVKSTMITDDKGLFVYNNSKLVVGDVIKVEMKVDGVFVVSKEVTVTAGAVQDTITIEDMNATQTVMKGKTNQPNTRIRVSLNGVTKNNITSDKDGNFTYTLGKVKVGDIIKAELQVNNVYTATATTIVKKEPLTADDLTIDPVFVADKQVTIKTIAKTQIRISVNGVTKSTPTTDSTGKYTYNNSKLVAGDKIKVEVKEDGVYTISKTVTVQ</sequence>
<keyword evidence="1" id="KW-0732">Signal</keyword>
<dbReference type="NCBIfam" id="NF033510">
    <property type="entry name" value="Ca_tandemer"/>
    <property type="match status" value="2"/>
</dbReference>
<feature type="domain" description="BIG2" evidence="2">
    <location>
        <begin position="832"/>
        <end position="906"/>
    </location>
</feature>
<feature type="signal peptide" evidence="1">
    <location>
        <begin position="1"/>
        <end position="28"/>
    </location>
</feature>
<proteinExistence type="predicted"/>
<feature type="domain" description="BIG2" evidence="2">
    <location>
        <begin position="1631"/>
        <end position="1705"/>
    </location>
</feature>
<dbReference type="Pfam" id="PF02368">
    <property type="entry name" value="Big_2"/>
    <property type="match status" value="10"/>
</dbReference>
<dbReference type="PANTHER" id="PTHR24273:SF32">
    <property type="entry name" value="HYALIN"/>
    <property type="match status" value="1"/>
</dbReference>
<protein>
    <submittedName>
        <fullName evidence="3">DUF5011 domain-containing protein</fullName>
    </submittedName>
</protein>
<feature type="domain" description="BIG2" evidence="2">
    <location>
        <begin position="990"/>
        <end position="1064"/>
    </location>
</feature>
<dbReference type="Gene3D" id="2.60.40.1080">
    <property type="match status" value="10"/>
</dbReference>
<gene>
    <name evidence="3" type="ORF">HB902_05690</name>
</gene>
<comment type="caution">
    <text evidence="3">The sequence shown here is derived from an EMBL/GenBank/DDBJ whole genome shotgun (WGS) entry which is preliminary data.</text>
</comment>
<name>A0A7X1CEP1_9LIST</name>
<dbReference type="EMBL" id="JAARRW010000002">
    <property type="protein sequence ID" value="MBC1561554.1"/>
    <property type="molecule type" value="Genomic_DNA"/>
</dbReference>
<dbReference type="InterPro" id="IPR003343">
    <property type="entry name" value="Big_2"/>
</dbReference>
<reference evidence="3 4" key="1">
    <citation type="submission" date="2020-03" db="EMBL/GenBank/DDBJ databases">
        <title>Soil Listeria distribution.</title>
        <authorList>
            <person name="Liao J."/>
            <person name="Wiedmann M."/>
        </authorList>
    </citation>
    <scope>NUCLEOTIDE SEQUENCE [LARGE SCALE GENOMIC DNA]</scope>
    <source>
        <strain evidence="3 4">FSL L7-1387</strain>
    </source>
</reference>
<evidence type="ECO:0000259" key="2">
    <source>
        <dbReference type="SMART" id="SM00635"/>
    </source>
</evidence>
<feature type="domain" description="BIG2" evidence="2">
    <location>
        <begin position="2120"/>
        <end position="2195"/>
    </location>
</feature>
<dbReference type="PANTHER" id="PTHR24273">
    <property type="entry name" value="FI04643P-RELATED"/>
    <property type="match status" value="1"/>
</dbReference>
<dbReference type="Gene3D" id="2.60.40.10">
    <property type="entry name" value="Immunoglobulins"/>
    <property type="match status" value="17"/>
</dbReference>
<dbReference type="Proteomes" id="UP000541955">
    <property type="component" value="Unassembled WGS sequence"/>
</dbReference>
<dbReference type="InterPro" id="IPR041498">
    <property type="entry name" value="Big_6"/>
</dbReference>
<feature type="domain" description="BIG2" evidence="2">
    <location>
        <begin position="2282"/>
        <end position="2357"/>
    </location>
</feature>